<feature type="compositionally biased region" description="Polar residues" evidence="1">
    <location>
        <begin position="1"/>
        <end position="19"/>
    </location>
</feature>
<reference evidence="2 3" key="1">
    <citation type="submission" date="2014-11" db="EMBL/GenBank/DDBJ databases">
        <title>Genetic blueprint of the zoonotic pathogen Toxocara canis.</title>
        <authorList>
            <person name="Zhu X.-Q."/>
            <person name="Korhonen P.K."/>
            <person name="Cai H."/>
            <person name="Young N.D."/>
            <person name="Nejsum P."/>
            <person name="von Samson-Himmelstjerna G."/>
            <person name="Boag P.R."/>
            <person name="Tan P."/>
            <person name="Li Q."/>
            <person name="Min J."/>
            <person name="Yang Y."/>
            <person name="Wang X."/>
            <person name="Fang X."/>
            <person name="Hall R.S."/>
            <person name="Hofmann A."/>
            <person name="Sternberg P.W."/>
            <person name="Jex A.R."/>
            <person name="Gasser R.B."/>
        </authorList>
    </citation>
    <scope>NUCLEOTIDE SEQUENCE [LARGE SCALE GENOMIC DNA]</scope>
    <source>
        <strain evidence="2">PN_DK_2014</strain>
    </source>
</reference>
<protein>
    <recommendedName>
        <fullName evidence="4">ShKT domain-containing protein</fullName>
    </recommendedName>
</protein>
<name>A0A0B2VWX5_TOXCA</name>
<feature type="region of interest" description="Disordered" evidence="1">
    <location>
        <begin position="1"/>
        <end position="23"/>
    </location>
</feature>
<evidence type="ECO:0000313" key="3">
    <source>
        <dbReference type="Proteomes" id="UP000031036"/>
    </source>
</evidence>
<organism evidence="2 3">
    <name type="scientific">Toxocara canis</name>
    <name type="common">Canine roundworm</name>
    <dbReference type="NCBI Taxonomy" id="6265"/>
    <lineage>
        <taxon>Eukaryota</taxon>
        <taxon>Metazoa</taxon>
        <taxon>Ecdysozoa</taxon>
        <taxon>Nematoda</taxon>
        <taxon>Chromadorea</taxon>
        <taxon>Rhabditida</taxon>
        <taxon>Spirurina</taxon>
        <taxon>Ascaridomorpha</taxon>
        <taxon>Ascaridoidea</taxon>
        <taxon>Toxocaridae</taxon>
        <taxon>Toxocara</taxon>
    </lineage>
</organism>
<dbReference type="Proteomes" id="UP000031036">
    <property type="component" value="Unassembled WGS sequence"/>
</dbReference>
<sequence>MQRTAPQTTTEPNERISQSQDEHYPMMWWNHEVNKQNAALYEEGREEESEGSSMPSHSVTNEENLAGDASDMWYSPPSDHRVSQFAHLDVISFALGKGSLPTRQSSTYTRSGETPENQLIVPFARGSLPFESAFWQRSVFNGAGTATPQSGMNEALSRITPFYMKSVSRPKSPQSWIEWGVDDGSTLLQKQYIPRERVESANSANAQQFEPNNAMRNVADDFGKGVSEAEQIGNSWYPGNQKRTLVIPSNNNAENLFSSESVPHSDDHMHTSVRNPQNEIAKQALADHSQWCCQWALDGLCERNWQRIRQLCPKSCGSIVCSSIGQTQSCNRVIDVDVVDCFQQQRFGVYDSKNFQSNVRYLSQPFLSSSI</sequence>
<evidence type="ECO:0000313" key="2">
    <source>
        <dbReference type="EMBL" id="KHN86163.1"/>
    </source>
</evidence>
<proteinExistence type="predicted"/>
<keyword evidence="3" id="KW-1185">Reference proteome</keyword>
<dbReference type="STRING" id="6265.A0A0B2VWX5"/>
<dbReference type="AlphaFoldDB" id="A0A0B2VWX5"/>
<dbReference type="EMBL" id="JPKZ01000641">
    <property type="protein sequence ID" value="KHN86163.1"/>
    <property type="molecule type" value="Genomic_DNA"/>
</dbReference>
<gene>
    <name evidence="2" type="ORF">Tcan_05573</name>
</gene>
<feature type="region of interest" description="Disordered" evidence="1">
    <location>
        <begin position="39"/>
        <end position="62"/>
    </location>
</feature>
<evidence type="ECO:0000256" key="1">
    <source>
        <dbReference type="SAM" id="MobiDB-lite"/>
    </source>
</evidence>
<accession>A0A0B2VWX5</accession>
<dbReference type="OrthoDB" id="5874015at2759"/>
<evidence type="ECO:0008006" key="4">
    <source>
        <dbReference type="Google" id="ProtNLM"/>
    </source>
</evidence>
<comment type="caution">
    <text evidence="2">The sequence shown here is derived from an EMBL/GenBank/DDBJ whole genome shotgun (WGS) entry which is preliminary data.</text>
</comment>